<evidence type="ECO:0000313" key="3">
    <source>
        <dbReference type="Proteomes" id="UP000652219"/>
    </source>
</evidence>
<proteinExistence type="predicted"/>
<evidence type="ECO:0000256" key="1">
    <source>
        <dbReference type="SAM" id="MobiDB-lite"/>
    </source>
</evidence>
<name>A0A8H6IS79_9PEZI</name>
<keyword evidence="3" id="KW-1185">Reference proteome</keyword>
<dbReference type="EMBL" id="WIGN01000428">
    <property type="protein sequence ID" value="KAF6793706.1"/>
    <property type="molecule type" value="Genomic_DNA"/>
</dbReference>
<feature type="region of interest" description="Disordered" evidence="1">
    <location>
        <begin position="1"/>
        <end position="48"/>
    </location>
</feature>
<organism evidence="2 3">
    <name type="scientific">Colletotrichum sojae</name>
    <dbReference type="NCBI Taxonomy" id="2175907"/>
    <lineage>
        <taxon>Eukaryota</taxon>
        <taxon>Fungi</taxon>
        <taxon>Dikarya</taxon>
        <taxon>Ascomycota</taxon>
        <taxon>Pezizomycotina</taxon>
        <taxon>Sordariomycetes</taxon>
        <taxon>Hypocreomycetidae</taxon>
        <taxon>Glomerellales</taxon>
        <taxon>Glomerellaceae</taxon>
        <taxon>Colletotrichum</taxon>
        <taxon>Colletotrichum orchidearum species complex</taxon>
    </lineage>
</organism>
<dbReference type="AlphaFoldDB" id="A0A8H6IS79"/>
<feature type="compositionally biased region" description="Polar residues" evidence="1">
    <location>
        <begin position="21"/>
        <end position="41"/>
    </location>
</feature>
<reference evidence="2 3" key="1">
    <citation type="journal article" date="2020" name="Phytopathology">
        <title>Genome Sequence Resources of Colletotrichum truncatum, C. plurivorum, C. musicola, and C. sojae: Four Species Pathogenic to Soybean (Glycine max).</title>
        <authorList>
            <person name="Rogerio F."/>
            <person name="Boufleur T.R."/>
            <person name="Ciampi-Guillardi M."/>
            <person name="Sukno S.A."/>
            <person name="Thon M.R."/>
            <person name="Massola Junior N.S."/>
            <person name="Baroncelli R."/>
        </authorList>
    </citation>
    <scope>NUCLEOTIDE SEQUENCE [LARGE SCALE GENOMIC DNA]</scope>
    <source>
        <strain evidence="2 3">LFN0009</strain>
    </source>
</reference>
<dbReference type="Proteomes" id="UP000652219">
    <property type="component" value="Unassembled WGS sequence"/>
</dbReference>
<gene>
    <name evidence="2" type="ORF">CSOJ01_13880</name>
</gene>
<sequence length="123" mass="13384">MKKRRGRRVEWYLDSSDESSRNAQPRSALASPTSARGSTSPYPRPPHIGRAVWTEITDLPNGGPASGAGQPLAEHRAIRKGRPAVFRLHSDASIRVLANQTLQKVSAITFLATVWKEGEGNIG</sequence>
<evidence type="ECO:0000313" key="2">
    <source>
        <dbReference type="EMBL" id="KAF6793706.1"/>
    </source>
</evidence>
<comment type="caution">
    <text evidence="2">The sequence shown here is derived from an EMBL/GenBank/DDBJ whole genome shotgun (WGS) entry which is preliminary data.</text>
</comment>
<protein>
    <submittedName>
        <fullName evidence="2">Uncharacterized protein</fullName>
    </submittedName>
</protein>
<accession>A0A8H6IS79</accession>